<dbReference type="InterPro" id="IPR001753">
    <property type="entry name" value="Enoyl-CoA_hydra/iso"/>
</dbReference>
<protein>
    <submittedName>
        <fullName evidence="4">Enoyl-CoA hydratase/carnithine racemase</fullName>
    </submittedName>
</protein>
<dbReference type="EMBL" id="CCND01000017">
    <property type="protein sequence ID" value="CDX58860.1"/>
    <property type="molecule type" value="Genomic_DNA"/>
</dbReference>
<evidence type="ECO:0000313" key="4">
    <source>
        <dbReference type="EMBL" id="CDX58860.1"/>
    </source>
</evidence>
<proteinExistence type="inferred from homology"/>
<name>A0A0K2W0W5_MESPL</name>
<dbReference type="InterPro" id="IPR014748">
    <property type="entry name" value="Enoyl-CoA_hydra_C"/>
</dbReference>
<dbReference type="InterPro" id="IPR018376">
    <property type="entry name" value="Enoyl-CoA_hyd/isom_CS"/>
</dbReference>
<evidence type="ECO:0000256" key="2">
    <source>
        <dbReference type="ARBA" id="ARBA00023239"/>
    </source>
</evidence>
<organism evidence="4 5">
    <name type="scientific">Mesorhizobium plurifarium</name>
    <dbReference type="NCBI Taxonomy" id="69974"/>
    <lineage>
        <taxon>Bacteria</taxon>
        <taxon>Pseudomonadati</taxon>
        <taxon>Pseudomonadota</taxon>
        <taxon>Alphaproteobacteria</taxon>
        <taxon>Hyphomicrobiales</taxon>
        <taxon>Phyllobacteriaceae</taxon>
        <taxon>Mesorhizobium</taxon>
    </lineage>
</organism>
<sequence length="265" mass="28538">MIDFKVADGIATIIIDRPDRRNALAPSTMVALNEALLRFEDDGSARVAILTGAGILAFCAGADIHETVPKECGFIQGYFDRKTDAAHPLYVRNIALSRMGLTKPIIAAVNGVAVGGGMEIALNCDLCIGSANARFGLTEVRIGSIPAIAGIQRLMRSLPRPVAMQLLLTGEIVGAAKALEWGIVSEIVEAERLMPRAWEIARSIADNAPLAVRAAKRLADKAAELPLSEATDFEEMLWGHLYGSADRMEGRRAFSEKRKPQFRGA</sequence>
<evidence type="ECO:0000313" key="5">
    <source>
        <dbReference type="Proteomes" id="UP000182888"/>
    </source>
</evidence>
<dbReference type="Proteomes" id="UP000182888">
    <property type="component" value="Unassembled WGS sequence"/>
</dbReference>
<accession>A0A0K2W0W5</accession>
<dbReference type="InterPro" id="IPR029045">
    <property type="entry name" value="ClpP/crotonase-like_dom_sf"/>
</dbReference>
<keyword evidence="2" id="KW-0456">Lyase</keyword>
<dbReference type="GO" id="GO:0006635">
    <property type="term" value="P:fatty acid beta-oxidation"/>
    <property type="evidence" value="ECO:0007669"/>
    <property type="project" value="TreeGrafter"/>
</dbReference>
<dbReference type="Gene3D" id="3.90.226.10">
    <property type="entry name" value="2-enoyl-CoA Hydratase, Chain A, domain 1"/>
    <property type="match status" value="1"/>
</dbReference>
<dbReference type="PROSITE" id="PS00166">
    <property type="entry name" value="ENOYL_COA_HYDRATASE"/>
    <property type="match status" value="1"/>
</dbReference>
<evidence type="ECO:0000256" key="1">
    <source>
        <dbReference type="ARBA" id="ARBA00005254"/>
    </source>
</evidence>
<dbReference type="PANTHER" id="PTHR11941:SF54">
    <property type="entry name" value="ENOYL-COA HYDRATASE, MITOCHONDRIAL"/>
    <property type="match status" value="1"/>
</dbReference>
<dbReference type="PANTHER" id="PTHR11941">
    <property type="entry name" value="ENOYL-COA HYDRATASE-RELATED"/>
    <property type="match status" value="1"/>
</dbReference>
<dbReference type="GO" id="GO:0016836">
    <property type="term" value="F:hydro-lyase activity"/>
    <property type="evidence" value="ECO:0007669"/>
    <property type="project" value="UniProtKB-ARBA"/>
</dbReference>
<dbReference type="FunFam" id="1.10.12.10:FF:000001">
    <property type="entry name" value="Probable enoyl-CoA hydratase, mitochondrial"/>
    <property type="match status" value="1"/>
</dbReference>
<dbReference type="AlphaFoldDB" id="A0A0K2W0W5"/>
<dbReference type="Gene3D" id="1.10.12.10">
    <property type="entry name" value="Lyase 2-enoyl-coa Hydratase, Chain A, domain 2"/>
    <property type="match status" value="1"/>
</dbReference>
<comment type="similarity">
    <text evidence="1 3">Belongs to the enoyl-CoA hydratase/isomerase family.</text>
</comment>
<reference evidence="5" key="1">
    <citation type="submission" date="2014-08" db="EMBL/GenBank/DDBJ databases">
        <authorList>
            <person name="Edwards T."/>
        </authorList>
    </citation>
    <scope>NUCLEOTIDE SEQUENCE [LARGE SCALE GENOMIC DNA]</scope>
</reference>
<dbReference type="SUPFAM" id="SSF52096">
    <property type="entry name" value="ClpP/crotonase"/>
    <property type="match status" value="1"/>
</dbReference>
<dbReference type="Pfam" id="PF00378">
    <property type="entry name" value="ECH_1"/>
    <property type="match status" value="1"/>
</dbReference>
<evidence type="ECO:0000256" key="3">
    <source>
        <dbReference type="RuleBase" id="RU003707"/>
    </source>
</evidence>
<gene>
    <name evidence="4" type="ORF">MPL1032_240293</name>
</gene>
<dbReference type="CDD" id="cd06558">
    <property type="entry name" value="crotonase-like"/>
    <property type="match status" value="1"/>
</dbReference>